<dbReference type="RefSeq" id="WP_262662771.1">
    <property type="nucleotide sequence ID" value="NZ_JAMHKS010000073.1"/>
</dbReference>
<proteinExistence type="predicted"/>
<organism evidence="2 3">
    <name type="scientific">Leclercia tamurae</name>
    <dbReference type="NCBI Taxonomy" id="2926467"/>
    <lineage>
        <taxon>Bacteria</taxon>
        <taxon>Pseudomonadati</taxon>
        <taxon>Pseudomonadota</taxon>
        <taxon>Gammaproteobacteria</taxon>
        <taxon>Enterobacterales</taxon>
        <taxon>Enterobacteriaceae</taxon>
        <taxon>Leclercia</taxon>
    </lineage>
</organism>
<name>A0ABT2RBU5_9ENTR</name>
<evidence type="ECO:0000313" key="3">
    <source>
        <dbReference type="Proteomes" id="UP001062027"/>
    </source>
</evidence>
<dbReference type="Proteomes" id="UP001062027">
    <property type="component" value="Unassembled WGS sequence"/>
</dbReference>
<dbReference type="PANTHER" id="PTHR43464:SF94">
    <property type="entry name" value="MALONYL-[ACYL-CARRIER PROTEIN] O-METHYLTRANSFERASE"/>
    <property type="match status" value="1"/>
</dbReference>
<gene>
    <name evidence="2" type="ORF">M8318_11815</name>
</gene>
<reference evidence="2" key="1">
    <citation type="submission" date="2022-05" db="EMBL/GenBank/DDBJ databases">
        <title>Description of a novel species of Leclercia; Leclercia tamurae and the Proposal for a Novel Genus Silvania gen. nov. Containing Two Novel Species Silvania hatchlandensis sp. nov. and Silvania confinis sp. nov. Isolated from the Rhizosphere of Oak.</title>
        <authorList>
            <person name="Maddock D.W."/>
            <person name="Brady C.L."/>
            <person name="Denman S."/>
            <person name="Arnold D."/>
        </authorList>
    </citation>
    <scope>NUCLEOTIDE SEQUENCE</scope>
    <source>
        <strain evidence="2">H6S3</strain>
    </source>
</reference>
<dbReference type="SUPFAM" id="SSF53335">
    <property type="entry name" value="S-adenosyl-L-methionine-dependent methyltransferases"/>
    <property type="match status" value="1"/>
</dbReference>
<dbReference type="InterPro" id="IPR041698">
    <property type="entry name" value="Methyltransf_25"/>
</dbReference>
<dbReference type="CDD" id="cd02440">
    <property type="entry name" value="AdoMet_MTases"/>
    <property type="match status" value="1"/>
</dbReference>
<feature type="domain" description="Methyltransferase" evidence="1">
    <location>
        <begin position="39"/>
        <end position="127"/>
    </location>
</feature>
<protein>
    <submittedName>
        <fullName evidence="2">Class I SAM-dependent methyltransferase</fullName>
    </submittedName>
</protein>
<sequence>MTLKYYQDNAQAFFDGTVNVDMSTLYKTFTRHLAPGARVLDAGCGSGRDAKAFLEMGYQVEAFDASSAMVELAREHTGLPVQLMTFADVDWKEEFDGIWCCASLLHVPAVELPRVMRRLADALKPGGVWYVSFKYGDGEREVDGRRFTDMDEVGLRTLLGKIAGIDVIELWMTKDKRPERDESWVNGVVANYRTSSST</sequence>
<dbReference type="GO" id="GO:0032259">
    <property type="term" value="P:methylation"/>
    <property type="evidence" value="ECO:0007669"/>
    <property type="project" value="UniProtKB-KW"/>
</dbReference>
<dbReference type="InterPro" id="IPR029063">
    <property type="entry name" value="SAM-dependent_MTases_sf"/>
</dbReference>
<dbReference type="Pfam" id="PF13649">
    <property type="entry name" value="Methyltransf_25"/>
    <property type="match status" value="1"/>
</dbReference>
<keyword evidence="2" id="KW-0808">Transferase</keyword>
<dbReference type="Gene3D" id="3.40.50.150">
    <property type="entry name" value="Vaccinia Virus protein VP39"/>
    <property type="match status" value="1"/>
</dbReference>
<comment type="caution">
    <text evidence="2">The sequence shown here is derived from an EMBL/GenBank/DDBJ whole genome shotgun (WGS) entry which is preliminary data.</text>
</comment>
<keyword evidence="2" id="KW-0489">Methyltransferase</keyword>
<accession>A0ABT2RBU5</accession>
<dbReference type="GO" id="GO:0008168">
    <property type="term" value="F:methyltransferase activity"/>
    <property type="evidence" value="ECO:0007669"/>
    <property type="project" value="UniProtKB-KW"/>
</dbReference>
<dbReference type="PANTHER" id="PTHR43464">
    <property type="entry name" value="METHYLTRANSFERASE"/>
    <property type="match status" value="1"/>
</dbReference>
<evidence type="ECO:0000259" key="1">
    <source>
        <dbReference type="Pfam" id="PF13649"/>
    </source>
</evidence>
<evidence type="ECO:0000313" key="2">
    <source>
        <dbReference type="EMBL" id="MCU6678354.1"/>
    </source>
</evidence>
<keyword evidence="3" id="KW-1185">Reference proteome</keyword>
<dbReference type="EMBL" id="JAMHKS010000073">
    <property type="protein sequence ID" value="MCU6678354.1"/>
    <property type="molecule type" value="Genomic_DNA"/>
</dbReference>